<name>A0A1I2PCC3_9BACT</name>
<dbReference type="GO" id="GO:0016209">
    <property type="term" value="F:antioxidant activity"/>
    <property type="evidence" value="ECO:0007669"/>
    <property type="project" value="InterPro"/>
</dbReference>
<keyword evidence="3" id="KW-1185">Reference proteome</keyword>
<evidence type="ECO:0000313" key="2">
    <source>
        <dbReference type="EMBL" id="SFG13734.1"/>
    </source>
</evidence>
<dbReference type="OrthoDB" id="9809746at2"/>
<dbReference type="InterPro" id="IPR036249">
    <property type="entry name" value="Thioredoxin-like_sf"/>
</dbReference>
<evidence type="ECO:0000259" key="1">
    <source>
        <dbReference type="PROSITE" id="PS51352"/>
    </source>
</evidence>
<dbReference type="GO" id="GO:0016853">
    <property type="term" value="F:isomerase activity"/>
    <property type="evidence" value="ECO:0007669"/>
    <property type="project" value="UniProtKB-KW"/>
</dbReference>
<dbReference type="PANTHER" id="PTHR43640">
    <property type="entry name" value="OS07G0260300 PROTEIN"/>
    <property type="match status" value="1"/>
</dbReference>
<dbReference type="CDD" id="cd02969">
    <property type="entry name" value="PRX_like1"/>
    <property type="match status" value="1"/>
</dbReference>
<sequence>MAQQSIQTALGSKAHNFALVDMVSDKIVTLQDVASPKATVIMFICNHCPYVKHILPTLVPLAAKYKSQGVNFVAINANDVAVSPEDGPEQMKELAREMQFPFPYLNDQTQQIARNYQAECTPEFFVYDGSLRLAYHGQFDGSRPSNNIPVTGEGLSQALDALLAGKPVAEEQHPSIGCGIKWRAPNPA</sequence>
<evidence type="ECO:0000313" key="3">
    <source>
        <dbReference type="Proteomes" id="UP000198724"/>
    </source>
</evidence>
<gene>
    <name evidence="2" type="ORF">SAMN05421739_1011002</name>
</gene>
<proteinExistence type="predicted"/>
<dbReference type="AlphaFoldDB" id="A0A1I2PCC3"/>
<dbReference type="Gene3D" id="3.40.30.10">
    <property type="entry name" value="Glutaredoxin"/>
    <property type="match status" value="1"/>
</dbReference>
<keyword evidence="2" id="KW-0413">Isomerase</keyword>
<dbReference type="PROSITE" id="PS51352">
    <property type="entry name" value="THIOREDOXIN_2"/>
    <property type="match status" value="1"/>
</dbReference>
<dbReference type="Proteomes" id="UP000198724">
    <property type="component" value="Unassembled WGS sequence"/>
</dbReference>
<dbReference type="EMBL" id="FOOT01000001">
    <property type="protein sequence ID" value="SFG13734.1"/>
    <property type="molecule type" value="Genomic_DNA"/>
</dbReference>
<protein>
    <submittedName>
        <fullName evidence="2">Thiol-disulfide isomerase or thioredoxin</fullName>
    </submittedName>
</protein>
<dbReference type="PANTHER" id="PTHR43640:SF1">
    <property type="entry name" value="THIOREDOXIN-DEPENDENT PEROXIREDOXIN"/>
    <property type="match status" value="1"/>
</dbReference>
<organism evidence="2 3">
    <name type="scientific">Pontibacter chinhatensis</name>
    <dbReference type="NCBI Taxonomy" id="1436961"/>
    <lineage>
        <taxon>Bacteria</taxon>
        <taxon>Pseudomonadati</taxon>
        <taxon>Bacteroidota</taxon>
        <taxon>Cytophagia</taxon>
        <taxon>Cytophagales</taxon>
        <taxon>Hymenobacteraceae</taxon>
        <taxon>Pontibacter</taxon>
    </lineage>
</organism>
<reference evidence="3" key="1">
    <citation type="submission" date="2016-10" db="EMBL/GenBank/DDBJ databases">
        <authorList>
            <person name="Varghese N."/>
            <person name="Submissions S."/>
        </authorList>
    </citation>
    <scope>NUCLEOTIDE SEQUENCE [LARGE SCALE GENOMIC DNA]</scope>
    <source>
        <strain evidence="3">LP51</strain>
    </source>
</reference>
<dbReference type="Pfam" id="PF00578">
    <property type="entry name" value="AhpC-TSA"/>
    <property type="match status" value="1"/>
</dbReference>
<dbReference type="InterPro" id="IPR013766">
    <property type="entry name" value="Thioredoxin_domain"/>
</dbReference>
<dbReference type="GO" id="GO:0016491">
    <property type="term" value="F:oxidoreductase activity"/>
    <property type="evidence" value="ECO:0007669"/>
    <property type="project" value="InterPro"/>
</dbReference>
<dbReference type="InterPro" id="IPR047262">
    <property type="entry name" value="PRX-like1"/>
</dbReference>
<dbReference type="InterPro" id="IPR000866">
    <property type="entry name" value="AhpC/TSA"/>
</dbReference>
<dbReference type="RefSeq" id="WP_092099356.1">
    <property type="nucleotide sequence ID" value="NZ_FOOT01000001.1"/>
</dbReference>
<dbReference type="STRING" id="1436961.SAMN05421739_1011002"/>
<accession>A0A1I2PCC3</accession>
<feature type="domain" description="Thioredoxin" evidence="1">
    <location>
        <begin position="8"/>
        <end position="164"/>
    </location>
</feature>
<dbReference type="SUPFAM" id="SSF52833">
    <property type="entry name" value="Thioredoxin-like"/>
    <property type="match status" value="1"/>
</dbReference>